<reference evidence="2 3" key="1">
    <citation type="journal article" date="2013" name="Int. J. Syst. Evol. Microbiol.">
        <title>Ilumatobacter nonamiense sp. nov. and Ilumatobacter coccineum sp. nov., isolated from seashore sand.</title>
        <authorList>
            <person name="Matsumoto A."/>
            <person name="Kasai H."/>
            <person name="Matsuo Y."/>
            <person name="Shizuri Y."/>
            <person name="Ichikawa N."/>
            <person name="Fujita N."/>
            <person name="Omura S."/>
            <person name="Takahashi Y."/>
        </authorList>
    </citation>
    <scope>NUCLEOTIDE SEQUENCE [LARGE SCALE GENOMIC DNA]</scope>
    <source>
        <strain evidence="3">NBRC 103263 / KCTC 29153 / YM16-304</strain>
    </source>
</reference>
<keyword evidence="1" id="KW-0472">Membrane</keyword>
<evidence type="ECO:0000256" key="1">
    <source>
        <dbReference type="SAM" id="Phobius"/>
    </source>
</evidence>
<gene>
    <name evidence="2" type="ORF">YM304_30510</name>
</gene>
<organism evidence="2 3">
    <name type="scientific">Ilumatobacter coccineus (strain NBRC 103263 / KCTC 29153 / YM16-304)</name>
    <dbReference type="NCBI Taxonomy" id="1313172"/>
    <lineage>
        <taxon>Bacteria</taxon>
        <taxon>Bacillati</taxon>
        <taxon>Actinomycetota</taxon>
        <taxon>Acidimicrobiia</taxon>
        <taxon>Acidimicrobiales</taxon>
        <taxon>Ilumatobacteraceae</taxon>
        <taxon>Ilumatobacter</taxon>
    </lineage>
</organism>
<keyword evidence="1" id="KW-1133">Transmembrane helix</keyword>
<dbReference type="EMBL" id="AP012057">
    <property type="protein sequence ID" value="BAN03365.1"/>
    <property type="molecule type" value="Genomic_DNA"/>
</dbReference>
<protein>
    <submittedName>
        <fullName evidence="2">Uncharacterized protein</fullName>
    </submittedName>
</protein>
<proteinExistence type="predicted"/>
<dbReference type="AlphaFoldDB" id="A0A6C7EE64"/>
<name>A0A6C7EE64_ILUCY</name>
<sequence length="155" mass="16877">MDLITIVFAVVAALGVFVIAAVTIGREAHRLDAVAPRAVYALDEAVDFVCDRLPVESQARLTPGEVEQLLAFHMQWLHSQGLQPDKVVDRPQDITDTVVVTEDSLTAYLIGESERNDVDLLDDVDAVNVVEAHLQYFEAIGAVGPQAPLDDVIDD</sequence>
<dbReference type="KEGG" id="aym:YM304_30510"/>
<feature type="transmembrane region" description="Helical" evidence="1">
    <location>
        <begin position="6"/>
        <end position="24"/>
    </location>
</feature>
<dbReference type="Proteomes" id="UP000011863">
    <property type="component" value="Chromosome"/>
</dbReference>
<keyword evidence="3" id="KW-1185">Reference proteome</keyword>
<evidence type="ECO:0000313" key="3">
    <source>
        <dbReference type="Proteomes" id="UP000011863"/>
    </source>
</evidence>
<accession>A0A6C7EE64</accession>
<keyword evidence="1" id="KW-0812">Transmembrane</keyword>
<dbReference type="RefSeq" id="WP_015442612.1">
    <property type="nucleotide sequence ID" value="NC_020520.1"/>
</dbReference>
<evidence type="ECO:0000313" key="2">
    <source>
        <dbReference type="EMBL" id="BAN03365.1"/>
    </source>
</evidence>
<dbReference type="OrthoDB" id="5243975at2"/>